<dbReference type="InterPro" id="IPR013000">
    <property type="entry name" value="Ribosomal_uL4_euk/arc_CS"/>
</dbReference>
<evidence type="ECO:0000313" key="7">
    <source>
        <dbReference type="Proteomes" id="UP001497392"/>
    </source>
</evidence>
<dbReference type="PROSITE" id="PS00939">
    <property type="entry name" value="RIBOSOMAL_L1E"/>
    <property type="match status" value="1"/>
</dbReference>
<dbReference type="PANTHER" id="PTHR19431">
    <property type="entry name" value="60S RIBOSOMAL PROTEIN L4"/>
    <property type="match status" value="1"/>
</dbReference>
<feature type="compositionally biased region" description="Basic and acidic residues" evidence="4">
    <location>
        <begin position="342"/>
        <end position="368"/>
    </location>
</feature>
<dbReference type="InterPro" id="IPR002136">
    <property type="entry name" value="Ribosomal_uL4"/>
</dbReference>
<feature type="region of interest" description="Disordered" evidence="4">
    <location>
        <begin position="342"/>
        <end position="369"/>
    </location>
</feature>
<organism evidence="6 7">
    <name type="scientific">Coccomyxa viridis</name>
    <dbReference type="NCBI Taxonomy" id="1274662"/>
    <lineage>
        <taxon>Eukaryota</taxon>
        <taxon>Viridiplantae</taxon>
        <taxon>Chlorophyta</taxon>
        <taxon>core chlorophytes</taxon>
        <taxon>Trebouxiophyceae</taxon>
        <taxon>Trebouxiophyceae incertae sedis</taxon>
        <taxon>Coccomyxaceae</taxon>
        <taxon>Coccomyxa</taxon>
    </lineage>
</organism>
<evidence type="ECO:0000256" key="4">
    <source>
        <dbReference type="SAM" id="MobiDB-lite"/>
    </source>
</evidence>
<comment type="caution">
    <text evidence="6">The sequence shown here is derived from an EMBL/GenBank/DDBJ whole genome shotgun (WGS) entry which is preliminary data.</text>
</comment>
<evidence type="ECO:0000256" key="3">
    <source>
        <dbReference type="ARBA" id="ARBA00023274"/>
    </source>
</evidence>
<dbReference type="InterPro" id="IPR023574">
    <property type="entry name" value="Ribosomal_uL4_dom_sf"/>
</dbReference>
<dbReference type="Gene3D" id="3.40.1370.10">
    <property type="match status" value="1"/>
</dbReference>
<evidence type="ECO:0000313" key="6">
    <source>
        <dbReference type="EMBL" id="CAL5218561.1"/>
    </source>
</evidence>
<dbReference type="InterPro" id="IPR025755">
    <property type="entry name" value="Ribos_uL4_C_dom"/>
</dbReference>
<evidence type="ECO:0000256" key="1">
    <source>
        <dbReference type="ARBA" id="ARBA00010528"/>
    </source>
</evidence>
<keyword evidence="2" id="KW-0689">Ribosomal protein</keyword>
<gene>
    <name evidence="6" type="primary">g252</name>
    <name evidence="6" type="ORF">VP750_LOCUS220</name>
</gene>
<name>A0ABP1FGW7_9CHLO</name>
<keyword evidence="7" id="KW-1185">Reference proteome</keyword>
<dbReference type="Proteomes" id="UP001497392">
    <property type="component" value="Unassembled WGS sequence"/>
</dbReference>
<keyword evidence="3" id="KW-0687">Ribonucleoprotein</keyword>
<evidence type="ECO:0000259" key="5">
    <source>
        <dbReference type="Pfam" id="PF14374"/>
    </source>
</evidence>
<dbReference type="Pfam" id="PF00573">
    <property type="entry name" value="Ribosomal_L4"/>
    <property type="match status" value="1"/>
</dbReference>
<comment type="similarity">
    <text evidence="1">Belongs to the universal ribosomal protein uL4 family.</text>
</comment>
<accession>A0ABP1FGW7</accession>
<dbReference type="Pfam" id="PF14374">
    <property type="entry name" value="Ribos_L4_asso_C"/>
    <property type="match status" value="1"/>
</dbReference>
<dbReference type="InterPro" id="IPR045240">
    <property type="entry name" value="Ribosomal_uL4_euk/arch"/>
</dbReference>
<feature type="region of interest" description="Disordered" evidence="4">
    <location>
        <begin position="62"/>
        <end position="90"/>
    </location>
</feature>
<dbReference type="EMBL" id="CAXHTA020000001">
    <property type="protein sequence ID" value="CAL5218561.1"/>
    <property type="molecule type" value="Genomic_DNA"/>
</dbReference>
<sequence length="397" mass="44048">MASARPLVSVQALEGDASEQANLPAVFTAPLRPDIVRIVHTGLAKNKRQPYAVSVKAGHQTSAESWGTGRAVSRIPRVPGGGTHRAGQGAFGNMCRGGRMFAPTKTWRRWHRKVNINQKRYAVASALAASAVPSLVLARGHRIEAVPEIPLVVDDGAQTLTKTRKALDLLQRLGAAPDAEKARASRNIRRGKGKMRNRRYTTRKGPLVVYSEDSGIVRAFRNIPGVDVARVDRLNLLQLAPGGHLGRFIIWTRSAFDRLDEVFGTTEDESKQKRGYKLPRNIMANADLTRLINSDEVQTIVKPPKVSRMVVPLKKNPLKNLGALLKLNPYAKAARRAELLAQERKQREKTTDKARKGKERSKETKDLSKSFIKGLRQDSDYQGEDYEVFSAWLGETE</sequence>
<dbReference type="SUPFAM" id="SSF52166">
    <property type="entry name" value="Ribosomal protein L4"/>
    <property type="match status" value="1"/>
</dbReference>
<feature type="domain" description="Large ribosomal subunit protein uL4 C-terminal" evidence="5">
    <location>
        <begin position="275"/>
        <end position="347"/>
    </location>
</feature>
<proteinExistence type="inferred from homology"/>
<reference evidence="6 7" key="1">
    <citation type="submission" date="2024-06" db="EMBL/GenBank/DDBJ databases">
        <authorList>
            <person name="Kraege A."/>
            <person name="Thomma B."/>
        </authorList>
    </citation>
    <scope>NUCLEOTIDE SEQUENCE [LARGE SCALE GENOMIC DNA]</scope>
</reference>
<protein>
    <submittedName>
        <fullName evidence="6">G252 protein</fullName>
    </submittedName>
</protein>
<evidence type="ECO:0000256" key="2">
    <source>
        <dbReference type="ARBA" id="ARBA00022980"/>
    </source>
</evidence>